<dbReference type="InterPro" id="IPR008271">
    <property type="entry name" value="Ser/Thr_kinase_AS"/>
</dbReference>
<dbReference type="EMBL" id="MBDO02000168">
    <property type="protein sequence ID" value="RLN61127.1"/>
    <property type="molecule type" value="Genomic_DNA"/>
</dbReference>
<dbReference type="GO" id="GO:0005524">
    <property type="term" value="F:ATP binding"/>
    <property type="evidence" value="ECO:0007669"/>
    <property type="project" value="UniProtKB-UniRule"/>
</dbReference>
<dbReference type="InterPro" id="IPR011009">
    <property type="entry name" value="Kinase-like_dom_sf"/>
</dbReference>
<dbReference type="OrthoDB" id="9332038at2759"/>
<accession>A0A3F2RP44</accession>
<keyword evidence="6 7" id="KW-0067">ATP-binding</keyword>
<dbReference type="InterPro" id="IPR017441">
    <property type="entry name" value="Protein_kinase_ATP_BS"/>
</dbReference>
<evidence type="ECO:0000256" key="3">
    <source>
        <dbReference type="ARBA" id="ARBA00022679"/>
    </source>
</evidence>
<dbReference type="GO" id="GO:0005856">
    <property type="term" value="C:cytoskeleton"/>
    <property type="evidence" value="ECO:0007669"/>
    <property type="project" value="TreeGrafter"/>
</dbReference>
<dbReference type="SUPFAM" id="SSF56112">
    <property type="entry name" value="Protein kinase-like (PK-like)"/>
    <property type="match status" value="1"/>
</dbReference>
<keyword evidence="5" id="KW-0418">Kinase</keyword>
<evidence type="ECO:0000256" key="2">
    <source>
        <dbReference type="ARBA" id="ARBA00022527"/>
    </source>
</evidence>
<dbReference type="InterPro" id="IPR000719">
    <property type="entry name" value="Prot_kinase_dom"/>
</dbReference>
<evidence type="ECO:0000256" key="6">
    <source>
        <dbReference type="ARBA" id="ARBA00022840"/>
    </source>
</evidence>
<dbReference type="Gene3D" id="3.30.200.20">
    <property type="entry name" value="Phosphorylase Kinase, domain 1"/>
    <property type="match status" value="1"/>
</dbReference>
<evidence type="ECO:0000256" key="8">
    <source>
        <dbReference type="RuleBase" id="RU000304"/>
    </source>
</evidence>
<gene>
    <name evidence="10" type="ORF">BBP00_00005596</name>
</gene>
<feature type="domain" description="Protein kinase" evidence="9">
    <location>
        <begin position="97"/>
        <end position="415"/>
    </location>
</feature>
<dbReference type="CDD" id="cd14210">
    <property type="entry name" value="PKc_DYRK"/>
    <property type="match status" value="1"/>
</dbReference>
<evidence type="ECO:0000256" key="1">
    <source>
        <dbReference type="ARBA" id="ARBA00008867"/>
    </source>
</evidence>
<keyword evidence="4 7" id="KW-0547">Nucleotide-binding</keyword>
<dbReference type="GO" id="GO:0005737">
    <property type="term" value="C:cytoplasm"/>
    <property type="evidence" value="ECO:0007669"/>
    <property type="project" value="TreeGrafter"/>
</dbReference>
<dbReference type="PROSITE" id="PS50011">
    <property type="entry name" value="PROTEIN_KINASE_DOM"/>
    <property type="match status" value="1"/>
</dbReference>
<dbReference type="Proteomes" id="UP000277300">
    <property type="component" value="Unassembled WGS sequence"/>
</dbReference>
<dbReference type="Gene3D" id="1.10.510.10">
    <property type="entry name" value="Transferase(Phosphotransferase) domain 1"/>
    <property type="match status" value="1"/>
</dbReference>
<evidence type="ECO:0000256" key="5">
    <source>
        <dbReference type="ARBA" id="ARBA00022777"/>
    </source>
</evidence>
<dbReference type="PANTHER" id="PTHR24058">
    <property type="entry name" value="DUAL SPECIFICITY PROTEIN KINASE"/>
    <property type="match status" value="1"/>
</dbReference>
<name>A0A3F2RP44_9STRA</name>
<proteinExistence type="inferred from homology"/>
<dbReference type="PROSITE" id="PS00107">
    <property type="entry name" value="PROTEIN_KINASE_ATP"/>
    <property type="match status" value="1"/>
</dbReference>
<evidence type="ECO:0000256" key="7">
    <source>
        <dbReference type="PROSITE-ProRule" id="PRU10141"/>
    </source>
</evidence>
<dbReference type="AlphaFoldDB" id="A0A3F2RP44"/>
<dbReference type="GO" id="GO:0004674">
    <property type="term" value="F:protein serine/threonine kinase activity"/>
    <property type="evidence" value="ECO:0007669"/>
    <property type="project" value="UniProtKB-KW"/>
</dbReference>
<comment type="similarity">
    <text evidence="1">Belongs to the protein kinase superfamily. CMGC Ser/Thr protein kinase family. MNB/DYRK subfamily.</text>
</comment>
<evidence type="ECO:0000259" key="9">
    <source>
        <dbReference type="PROSITE" id="PS50011"/>
    </source>
</evidence>
<keyword evidence="3" id="KW-0808">Transferase</keyword>
<sequence>MMRSLTGGRNKSTLQTGWTSVGGDKHLYDEIKFVSTLAIKRQRRNGKIQNDLPVHEDDAPVQTEEVDDLPVELCNDGYDDEHGDYLVLLGDHLAFRYEVLHALGQGSFGQVVCCLDHRTRKQVAVKIIRNRRKYRDQALVEVQLLAQLQCAATVCTDRPRIVHMEEYFLFRDHVCIAFELLGSNLYDFLKLRYFRGLPMSSMQTIATQLAQALAFLKQQKIVHCDLKPENILLEATVLEGNARNSGDLGNVTLIDFGSSCLEGAPMFTYIQSRFYRSPEVLLGHAYTGAIDMWSFACILVELHTGHPIFAGENEREQLACIMEVLGVPPAEMIRKGKRRLNFFDEVVIPVDNQVTEYVPKPFVNSRGRRRTPGPRSLATAVKSEDPEFLAFLAKCFIWEPSQRITPEQALQEPWLRHHVDGQIVNPVEYEL</sequence>
<feature type="binding site" evidence="7">
    <location>
        <position position="126"/>
    </location>
    <ligand>
        <name>ATP</name>
        <dbReference type="ChEBI" id="CHEBI:30616"/>
    </ligand>
</feature>
<evidence type="ECO:0000256" key="4">
    <source>
        <dbReference type="ARBA" id="ARBA00022741"/>
    </source>
</evidence>
<comment type="caution">
    <text evidence="10">The sequence shown here is derived from an EMBL/GenBank/DDBJ whole genome shotgun (WGS) entry which is preliminary data.</text>
</comment>
<dbReference type="PANTHER" id="PTHR24058:SF22">
    <property type="entry name" value="DUAL SPECIFICITY TYROSINE-PHOSPHORYLATION-REGULATED KINASE 4"/>
    <property type="match status" value="1"/>
</dbReference>
<protein>
    <recommendedName>
        <fullName evidence="9">Protein kinase domain-containing protein</fullName>
    </recommendedName>
</protein>
<reference evidence="10 11" key="1">
    <citation type="submission" date="2018-07" db="EMBL/GenBank/DDBJ databases">
        <title>Genome sequencing of oomycete isolates from Chile give support for New Zealand origin for Phytophthora kernoviae and make available the first Nothophytophthora sp. genome.</title>
        <authorList>
            <person name="Studholme D.J."/>
            <person name="Sanfuentes E."/>
            <person name="Panda P."/>
            <person name="Hill R."/>
            <person name="Sambles C."/>
            <person name="Grant M."/>
            <person name="Williams N.M."/>
            <person name="Mcdougal R.L."/>
        </authorList>
    </citation>
    <scope>NUCLEOTIDE SEQUENCE [LARGE SCALE GENOMIC DNA]</scope>
    <source>
        <strain evidence="10">Chile6</strain>
    </source>
</reference>
<organism evidence="10 11">
    <name type="scientific">Phytophthora kernoviae</name>
    <dbReference type="NCBI Taxonomy" id="325452"/>
    <lineage>
        <taxon>Eukaryota</taxon>
        <taxon>Sar</taxon>
        <taxon>Stramenopiles</taxon>
        <taxon>Oomycota</taxon>
        <taxon>Peronosporomycetes</taxon>
        <taxon>Peronosporales</taxon>
        <taxon>Peronosporaceae</taxon>
        <taxon>Phytophthora</taxon>
    </lineage>
</organism>
<keyword evidence="2 8" id="KW-0723">Serine/threonine-protein kinase</keyword>
<evidence type="ECO:0000313" key="10">
    <source>
        <dbReference type="EMBL" id="RLN61127.1"/>
    </source>
</evidence>
<evidence type="ECO:0000313" key="11">
    <source>
        <dbReference type="Proteomes" id="UP000277300"/>
    </source>
</evidence>
<dbReference type="PROSITE" id="PS00108">
    <property type="entry name" value="PROTEIN_KINASE_ST"/>
    <property type="match status" value="1"/>
</dbReference>
<dbReference type="Pfam" id="PF00069">
    <property type="entry name" value="Pkinase"/>
    <property type="match status" value="1"/>
</dbReference>
<dbReference type="InterPro" id="IPR050494">
    <property type="entry name" value="Ser_Thr_dual-spec_kinase"/>
</dbReference>
<dbReference type="SMART" id="SM00220">
    <property type="entry name" value="S_TKc"/>
    <property type="match status" value="1"/>
</dbReference>